<proteinExistence type="predicted"/>
<feature type="transmembrane region" description="Helical" evidence="7">
    <location>
        <begin position="858"/>
        <end position="879"/>
    </location>
</feature>
<dbReference type="InterPro" id="IPR036640">
    <property type="entry name" value="ABC1_TM_sf"/>
</dbReference>
<feature type="transmembrane region" description="Helical" evidence="7">
    <location>
        <begin position="21"/>
        <end position="43"/>
    </location>
</feature>
<dbReference type="InterPro" id="IPR039421">
    <property type="entry name" value="Type_1_exporter"/>
</dbReference>
<gene>
    <name evidence="10" type="ORF">GFD18_04350</name>
</gene>
<evidence type="ECO:0000313" key="10">
    <source>
        <dbReference type="EMBL" id="NEH11327.1"/>
    </source>
</evidence>
<dbReference type="Gene3D" id="3.40.50.300">
    <property type="entry name" value="P-loop containing nucleotide triphosphate hydrolases"/>
    <property type="match status" value="2"/>
</dbReference>
<evidence type="ECO:0000256" key="5">
    <source>
        <dbReference type="ARBA" id="ARBA00022989"/>
    </source>
</evidence>
<dbReference type="InterPro" id="IPR003593">
    <property type="entry name" value="AAA+_ATPase"/>
</dbReference>
<keyword evidence="11" id="KW-1185">Reference proteome</keyword>
<feature type="transmembrane region" description="Helical" evidence="7">
    <location>
        <begin position="281"/>
        <end position="299"/>
    </location>
</feature>
<evidence type="ECO:0000256" key="2">
    <source>
        <dbReference type="ARBA" id="ARBA00022692"/>
    </source>
</evidence>
<feature type="domain" description="ABC transporter" evidence="8">
    <location>
        <begin position="385"/>
        <end position="626"/>
    </location>
</feature>
<protein>
    <submittedName>
        <fullName evidence="10">ATP-binding cassette domain-containing protein</fullName>
    </submittedName>
</protein>
<dbReference type="InterPro" id="IPR017871">
    <property type="entry name" value="ABC_transporter-like_CS"/>
</dbReference>
<accession>A0ABX0CG81</accession>
<dbReference type="PANTHER" id="PTHR24221">
    <property type="entry name" value="ATP-BINDING CASSETTE SUB-FAMILY B"/>
    <property type="match status" value="1"/>
</dbReference>
<dbReference type="PROSITE" id="PS50929">
    <property type="entry name" value="ABC_TM1F"/>
    <property type="match status" value="2"/>
</dbReference>
<reference evidence="10 11" key="1">
    <citation type="submission" date="2019-10" db="EMBL/GenBank/DDBJ databases">
        <title>Bifidobacterium from non-human primates.</title>
        <authorList>
            <person name="Modesto M."/>
        </authorList>
    </citation>
    <scope>NUCLEOTIDE SEQUENCE [LARGE SCALE GENOMIC DNA]</scope>
    <source>
        <strain evidence="10 11">SMA1</strain>
    </source>
</reference>
<feature type="transmembrane region" description="Helical" evidence="7">
    <location>
        <begin position="191"/>
        <end position="214"/>
    </location>
</feature>
<sequence>MFDKRLFSVTPGIGRLVAAKVAALWMTLIANIAFAVTVVLALADLLRVVDRNAPVAAFCQIDPNGGCVTPTPLERLAAFVPTPDGHAIAVYAAVFVVIAAVRYAATRAATHFGFLAAERVKLALRQKLMRKMLALGPSYSNATRTADVVQLTGEGIEQVQTFFELFLPQLFFSILAPVTLFVVLLPVNIPAAATLLVCAPLIVLIVGLVAMSAARVFKKYWGKYTDLGSTFLDDLRGLETLKIFDADEHAHAVMNRRAEEFRVMTMNVLQIQLRSLSVMDLVAYGGSAAGIIVALWQYLASDSVLPLTGFLLVVLLSADFFIPLRQLGSYFHVAMNGMTSSRKIFALLDLPEPEHGGRPLPAGDVDVTFDGVSFAYGVDTTDDAADVADATSGADAASDGGPGRTYALRGATFTARPRALTAIVGASGSGKSTAAGLISGRLTGYEGSLTLGGVELRDLTLDALLQDVTVVSATSHLFRGTLRENLLMARPDAGDDELMAALHAARIDDVVRNGVDGLDMPIADDGGNLSGGQRQRIALARGLLHDSAVYVFDEATSNVDVESERLILEAIHDLAAHKTVIMITHRMANAVDADNVVVFDRGTVAQTGPHDVLMADAAGVYARMFRTQSAVENLDGAVCGTPAETEAGVDAMTGIDATTNIGVAEQAGVTSADAERSVTERAVIDSSTAIDSPATADSSTGRLIARLLRVASPLRGFMTLAVVCGTVGHLAAAAIPVFGIFAVLALAGHPVWGLGFGASVAVMVVSAVLRGAMRYVEQYMNHNVAFRLLALFRDKAFGALRRLAPAKLAGRGKGDLIALITTDVELLEIFFAHTISPVVIAVVTSLVFAVALVALDPWYALLLVVAHLVVGAALPKAFAARVKPMGERIRRESSQLDDYVLDGMRGIDEIIRFRQGDRRIDGITSRTKSLWDERGRLSRANGSFAAIGGVLVELFVVAAVAVAWWAAAGTSLSIPESVIAVVLIASSFGPTLALSALPANLTQTFAAARRLFSLMDEAPAVVENGTEAPRYDGMAMDHVTFAYPQDGPASSKARPVLDDVSITVPKTGVLGIQGRSGAGKSTMLKLMLHYWDPQAGVVALSGVDIRDVEPHHRRRMQTMMTQETYLFDGTIRENLRIAVPDAGMGGAGHGDAATDDEGDGIDDTRLLDACRKASVDDLIASLPDGLDTQVGELGDRLSEGERQRIGLARMFLRQADLVLFDEPTSRLDAFNEAVILRSIRTLAIGSDANRDVDDADKSGDIPAARHAAPAVVLVSHRESAMRIADHVLHADDVDYADGKTC</sequence>
<feature type="transmembrane region" description="Helical" evidence="7">
    <location>
        <begin position="829"/>
        <end position="852"/>
    </location>
</feature>
<organism evidence="10 11">
    <name type="scientific">Bifidobacterium saimiriisciurei</name>
    <dbReference type="NCBI Taxonomy" id="2661627"/>
    <lineage>
        <taxon>Bacteria</taxon>
        <taxon>Bacillati</taxon>
        <taxon>Actinomycetota</taxon>
        <taxon>Actinomycetes</taxon>
        <taxon>Bifidobacteriales</taxon>
        <taxon>Bifidobacteriaceae</taxon>
        <taxon>Bifidobacterium</taxon>
    </lineage>
</organism>
<dbReference type="Pfam" id="PF00664">
    <property type="entry name" value="ABC_membrane"/>
    <property type="match status" value="2"/>
</dbReference>
<feature type="transmembrane region" description="Helical" evidence="7">
    <location>
        <begin position="978"/>
        <end position="1001"/>
    </location>
</feature>
<evidence type="ECO:0000256" key="6">
    <source>
        <dbReference type="ARBA" id="ARBA00023136"/>
    </source>
</evidence>
<dbReference type="CDD" id="cd18781">
    <property type="entry name" value="ABC_6TM_AarD_CydDC_like"/>
    <property type="match status" value="1"/>
</dbReference>
<evidence type="ECO:0000313" key="11">
    <source>
        <dbReference type="Proteomes" id="UP000475155"/>
    </source>
</evidence>
<name>A0ABX0CG81_9BIFI</name>
<keyword evidence="3" id="KW-0547">Nucleotide-binding</keyword>
<dbReference type="SUPFAM" id="SSF90123">
    <property type="entry name" value="ABC transporter transmembrane region"/>
    <property type="match status" value="2"/>
</dbReference>
<dbReference type="InterPro" id="IPR027417">
    <property type="entry name" value="P-loop_NTPase"/>
</dbReference>
<dbReference type="Pfam" id="PF00005">
    <property type="entry name" value="ABC_tran"/>
    <property type="match status" value="2"/>
</dbReference>
<feature type="transmembrane region" description="Helical" evidence="7">
    <location>
        <begin position="944"/>
        <end position="966"/>
    </location>
</feature>
<feature type="transmembrane region" description="Helical" evidence="7">
    <location>
        <begin position="88"/>
        <end position="105"/>
    </location>
</feature>
<feature type="transmembrane region" description="Helical" evidence="7">
    <location>
        <begin position="716"/>
        <end position="745"/>
    </location>
</feature>
<evidence type="ECO:0000256" key="1">
    <source>
        <dbReference type="ARBA" id="ARBA00004651"/>
    </source>
</evidence>
<keyword evidence="2 7" id="KW-0812">Transmembrane</keyword>
<dbReference type="SMART" id="SM00382">
    <property type="entry name" value="AAA"/>
    <property type="match status" value="2"/>
</dbReference>
<feature type="transmembrane region" description="Helical" evidence="7">
    <location>
        <begin position="751"/>
        <end position="772"/>
    </location>
</feature>
<dbReference type="InterPro" id="IPR011527">
    <property type="entry name" value="ABC1_TM_dom"/>
</dbReference>
<dbReference type="PROSITE" id="PS50893">
    <property type="entry name" value="ABC_TRANSPORTER_2"/>
    <property type="match status" value="2"/>
</dbReference>
<evidence type="ECO:0000259" key="8">
    <source>
        <dbReference type="PROSITE" id="PS50893"/>
    </source>
</evidence>
<dbReference type="Proteomes" id="UP000475155">
    <property type="component" value="Unassembled WGS sequence"/>
</dbReference>
<dbReference type="GO" id="GO:0005524">
    <property type="term" value="F:ATP binding"/>
    <property type="evidence" value="ECO:0007669"/>
    <property type="project" value="UniProtKB-KW"/>
</dbReference>
<feature type="domain" description="ABC transmembrane type-1" evidence="9">
    <location>
        <begin position="720"/>
        <end position="1003"/>
    </location>
</feature>
<dbReference type="PANTHER" id="PTHR24221:SF654">
    <property type="entry name" value="ATP-BINDING CASSETTE SUB-FAMILY B MEMBER 6"/>
    <property type="match status" value="1"/>
</dbReference>
<evidence type="ECO:0000259" key="9">
    <source>
        <dbReference type="PROSITE" id="PS50929"/>
    </source>
</evidence>
<keyword evidence="5 7" id="KW-1133">Transmembrane helix</keyword>
<feature type="transmembrane region" description="Helical" evidence="7">
    <location>
        <begin position="165"/>
        <end position="185"/>
    </location>
</feature>
<comment type="subcellular location">
    <subcellularLocation>
        <location evidence="1">Cell membrane</location>
        <topology evidence="1">Multi-pass membrane protein</topology>
    </subcellularLocation>
</comment>
<evidence type="ECO:0000256" key="7">
    <source>
        <dbReference type="SAM" id="Phobius"/>
    </source>
</evidence>
<feature type="domain" description="ABC transmembrane type-1" evidence="9">
    <location>
        <begin position="79"/>
        <end position="336"/>
    </location>
</feature>
<evidence type="ECO:0000256" key="4">
    <source>
        <dbReference type="ARBA" id="ARBA00022840"/>
    </source>
</evidence>
<keyword evidence="4 10" id="KW-0067">ATP-binding</keyword>
<keyword evidence="6 7" id="KW-0472">Membrane</keyword>
<feature type="domain" description="ABC transporter" evidence="8">
    <location>
        <begin position="1034"/>
        <end position="1300"/>
    </location>
</feature>
<dbReference type="Gene3D" id="1.20.1560.10">
    <property type="entry name" value="ABC transporter type 1, transmembrane domain"/>
    <property type="match status" value="2"/>
</dbReference>
<dbReference type="EMBL" id="WHZU01000005">
    <property type="protein sequence ID" value="NEH11327.1"/>
    <property type="molecule type" value="Genomic_DNA"/>
</dbReference>
<dbReference type="InterPro" id="IPR003439">
    <property type="entry name" value="ABC_transporter-like_ATP-bd"/>
</dbReference>
<dbReference type="PROSITE" id="PS00211">
    <property type="entry name" value="ABC_TRANSPORTER_1"/>
    <property type="match status" value="1"/>
</dbReference>
<dbReference type="RefSeq" id="WP_163198290.1">
    <property type="nucleotide sequence ID" value="NZ_WHZU01000005.1"/>
</dbReference>
<feature type="transmembrane region" description="Helical" evidence="7">
    <location>
        <begin position="305"/>
        <end position="322"/>
    </location>
</feature>
<comment type="caution">
    <text evidence="10">The sequence shown here is derived from an EMBL/GenBank/DDBJ whole genome shotgun (WGS) entry which is preliminary data.</text>
</comment>
<dbReference type="SUPFAM" id="SSF52540">
    <property type="entry name" value="P-loop containing nucleoside triphosphate hydrolases"/>
    <property type="match status" value="2"/>
</dbReference>
<evidence type="ECO:0000256" key="3">
    <source>
        <dbReference type="ARBA" id="ARBA00022741"/>
    </source>
</evidence>